<name>A0A2C6J593_9APIC</name>
<reference evidence="1 2" key="1">
    <citation type="journal article" date="2017" name="Int. J. Parasitol.">
        <title>The genome of the protozoan parasite Cystoisospora suis and a reverse vaccinology approach to identify vaccine candidates.</title>
        <authorList>
            <person name="Palmieri N."/>
            <person name="Shrestha A."/>
            <person name="Ruttkowski B."/>
            <person name="Beck T."/>
            <person name="Vogl C."/>
            <person name="Tomley F."/>
            <person name="Blake D.P."/>
            <person name="Joachim A."/>
        </authorList>
    </citation>
    <scope>NUCLEOTIDE SEQUENCE [LARGE SCALE GENOMIC DNA]</scope>
    <source>
        <strain evidence="1 2">Wien I</strain>
    </source>
</reference>
<sequence>EEKGVGRSTGFDGLLNCFFGEQAAVRF</sequence>
<organism evidence="1 2">
    <name type="scientific">Cystoisospora suis</name>
    <dbReference type="NCBI Taxonomy" id="483139"/>
    <lineage>
        <taxon>Eukaryota</taxon>
        <taxon>Sar</taxon>
        <taxon>Alveolata</taxon>
        <taxon>Apicomplexa</taxon>
        <taxon>Conoidasida</taxon>
        <taxon>Coccidia</taxon>
        <taxon>Eucoccidiorida</taxon>
        <taxon>Eimeriorina</taxon>
        <taxon>Sarcocystidae</taxon>
        <taxon>Cystoisospora</taxon>
    </lineage>
</organism>
<feature type="non-terminal residue" evidence="1">
    <location>
        <position position="1"/>
    </location>
</feature>
<evidence type="ECO:0000313" key="1">
    <source>
        <dbReference type="EMBL" id="PHJ14781.1"/>
    </source>
</evidence>
<dbReference type="AlphaFoldDB" id="A0A2C6J593"/>
<dbReference type="Proteomes" id="UP000221165">
    <property type="component" value="Unassembled WGS sequence"/>
</dbReference>
<gene>
    <name evidence="1" type="ORF">CSUI_011409</name>
</gene>
<accession>A0A2C6J593</accession>
<dbReference type="VEuPathDB" id="ToxoDB:CSUI_011409"/>
<dbReference type="EMBL" id="MIGC01011429">
    <property type="protein sequence ID" value="PHJ14781.1"/>
    <property type="molecule type" value="Genomic_DNA"/>
</dbReference>
<evidence type="ECO:0000313" key="2">
    <source>
        <dbReference type="Proteomes" id="UP000221165"/>
    </source>
</evidence>
<protein>
    <submittedName>
        <fullName evidence="1">Uncharacterized protein</fullName>
    </submittedName>
</protein>
<proteinExistence type="predicted"/>
<comment type="caution">
    <text evidence="1">The sequence shown here is derived from an EMBL/GenBank/DDBJ whole genome shotgun (WGS) entry which is preliminary data.</text>
</comment>
<keyword evidence="2" id="KW-1185">Reference proteome</keyword>